<keyword evidence="1" id="KW-1133">Transmembrane helix</keyword>
<evidence type="ECO:0000313" key="4">
    <source>
        <dbReference type="Proteomes" id="UP000539538"/>
    </source>
</evidence>
<dbReference type="InterPro" id="IPR000620">
    <property type="entry name" value="EamA_dom"/>
</dbReference>
<dbReference type="Proteomes" id="UP000539538">
    <property type="component" value="Unassembled WGS sequence"/>
</dbReference>
<keyword evidence="4" id="KW-1185">Reference proteome</keyword>
<evidence type="ECO:0000259" key="2">
    <source>
        <dbReference type="Pfam" id="PF00892"/>
    </source>
</evidence>
<comment type="caution">
    <text evidence="3">The sequence shown here is derived from an EMBL/GenBank/DDBJ whole genome shotgun (WGS) entry which is preliminary data.</text>
</comment>
<feature type="transmembrane region" description="Helical" evidence="1">
    <location>
        <begin position="255"/>
        <end position="274"/>
    </location>
</feature>
<feature type="transmembrane region" description="Helical" evidence="1">
    <location>
        <begin position="280"/>
        <end position="298"/>
    </location>
</feature>
<protein>
    <submittedName>
        <fullName evidence="3">Drug/metabolite transporter (DMT)-like permease</fullName>
    </submittedName>
</protein>
<feature type="transmembrane region" description="Helical" evidence="1">
    <location>
        <begin position="223"/>
        <end position="243"/>
    </location>
</feature>
<accession>A0ABR6L8I1</accession>
<name>A0ABR6L8I1_9HYPH</name>
<proteinExistence type="predicted"/>
<feature type="transmembrane region" description="Helical" evidence="1">
    <location>
        <begin position="20"/>
        <end position="39"/>
    </location>
</feature>
<evidence type="ECO:0000313" key="3">
    <source>
        <dbReference type="EMBL" id="MBB4653107.1"/>
    </source>
</evidence>
<dbReference type="PANTHER" id="PTHR22911">
    <property type="entry name" value="ACYL-MALONYL CONDENSING ENZYME-RELATED"/>
    <property type="match status" value="1"/>
</dbReference>
<feature type="transmembrane region" description="Helical" evidence="1">
    <location>
        <begin position="86"/>
        <end position="106"/>
    </location>
</feature>
<dbReference type="InterPro" id="IPR037185">
    <property type="entry name" value="EmrE-like"/>
</dbReference>
<feature type="transmembrane region" description="Helical" evidence="1">
    <location>
        <begin position="197"/>
        <end position="217"/>
    </location>
</feature>
<feature type="transmembrane region" description="Helical" evidence="1">
    <location>
        <begin position="167"/>
        <end position="185"/>
    </location>
</feature>
<dbReference type="PANTHER" id="PTHR22911:SF103">
    <property type="entry name" value="BLR2811 PROTEIN"/>
    <property type="match status" value="1"/>
</dbReference>
<evidence type="ECO:0000256" key="1">
    <source>
        <dbReference type="SAM" id="Phobius"/>
    </source>
</evidence>
<keyword evidence="1" id="KW-0812">Transmembrane</keyword>
<dbReference type="SUPFAM" id="SSF103481">
    <property type="entry name" value="Multidrug resistance efflux transporter EmrE"/>
    <property type="match status" value="2"/>
</dbReference>
<dbReference type="Pfam" id="PF00892">
    <property type="entry name" value="EamA"/>
    <property type="match status" value="2"/>
</dbReference>
<feature type="transmembrane region" description="Helical" evidence="1">
    <location>
        <begin position="143"/>
        <end position="161"/>
    </location>
</feature>
<gene>
    <name evidence="3" type="ORF">GGQ99_004892</name>
</gene>
<feature type="domain" description="EamA" evidence="2">
    <location>
        <begin position="166"/>
        <end position="294"/>
    </location>
</feature>
<keyword evidence="1" id="KW-0472">Membrane</keyword>
<feature type="domain" description="EamA" evidence="2">
    <location>
        <begin position="24"/>
        <end position="157"/>
    </location>
</feature>
<organism evidence="3 4">
    <name type="scientific">Aminobacter niigataensis</name>
    <dbReference type="NCBI Taxonomy" id="83265"/>
    <lineage>
        <taxon>Bacteria</taxon>
        <taxon>Pseudomonadati</taxon>
        <taxon>Pseudomonadota</taxon>
        <taxon>Alphaproteobacteria</taxon>
        <taxon>Hyphomicrobiales</taxon>
        <taxon>Phyllobacteriaceae</taxon>
        <taxon>Aminobacter</taxon>
    </lineage>
</organism>
<feature type="transmembrane region" description="Helical" evidence="1">
    <location>
        <begin position="112"/>
        <end position="131"/>
    </location>
</feature>
<feature type="transmembrane region" description="Helical" evidence="1">
    <location>
        <begin position="51"/>
        <end position="74"/>
    </location>
</feature>
<sequence>MILRSIRPASVTPEKPAETATPSSAILLIFASGLVFSFLDTSAKHLVTSGMAAPFVTWVRFAVHAMLVMVLFKAWRRPERLVPQNIWLQILRAVFMFGSTIFNFMALQTLQLAETVSINFASPMVITALAGPLLGEWAGWRRWLAVSVGFIGVIVITRPGFGGFGIGHLFSICAMLSSSLYTIMTRQMGSRETAESLILYSAVVPAIFMLPALPLAGSMPAHLYDWLVLFGLGVFGGFGHWLLIKAYQRATATALAPYPYLQMVWMIILGWLVFDQLPDRYTLAGAAIIVASGLYIIHREHKLRVKNRAAPNAEAEELAKKL</sequence>
<reference evidence="3 4" key="1">
    <citation type="submission" date="2020-08" db="EMBL/GenBank/DDBJ databases">
        <title>Genomic Encyclopedia of Type Strains, Phase IV (KMG-IV): sequencing the most valuable type-strain genomes for metagenomic binning, comparative biology and taxonomic classification.</title>
        <authorList>
            <person name="Goeker M."/>
        </authorList>
    </citation>
    <scope>NUCLEOTIDE SEQUENCE [LARGE SCALE GENOMIC DNA]</scope>
    <source>
        <strain evidence="3 4">DSM 7050</strain>
    </source>
</reference>
<dbReference type="EMBL" id="JACHOT010000010">
    <property type="protein sequence ID" value="MBB4653107.1"/>
    <property type="molecule type" value="Genomic_DNA"/>
</dbReference>